<comment type="caution">
    <text evidence="3">The sequence shown here is derived from an EMBL/GenBank/DDBJ whole genome shotgun (WGS) entry which is preliminary data.</text>
</comment>
<name>A0A315Z6Z7_SEDFL</name>
<dbReference type="CDD" id="cd03506">
    <property type="entry name" value="Delta6-FADS-like"/>
    <property type="match status" value="1"/>
</dbReference>
<proteinExistence type="predicted"/>
<feature type="transmembrane region" description="Helical" evidence="1">
    <location>
        <begin position="214"/>
        <end position="233"/>
    </location>
</feature>
<dbReference type="GO" id="GO:0008610">
    <property type="term" value="P:lipid biosynthetic process"/>
    <property type="evidence" value="ECO:0007669"/>
    <property type="project" value="UniProtKB-ARBA"/>
</dbReference>
<keyword evidence="1" id="KW-0812">Transmembrane</keyword>
<dbReference type="GO" id="GO:0016717">
    <property type="term" value="F:oxidoreductase activity, acting on paired donors, with oxidation of a pair of donors resulting in the reduction of molecular oxygen to two molecules of water"/>
    <property type="evidence" value="ECO:0007669"/>
    <property type="project" value="TreeGrafter"/>
</dbReference>
<dbReference type="AlphaFoldDB" id="A0A315Z6Z7"/>
<feature type="domain" description="Fatty acid desaturase" evidence="2">
    <location>
        <begin position="67"/>
        <end position="343"/>
    </location>
</feature>
<keyword evidence="1" id="KW-1133">Transmembrane helix</keyword>
<dbReference type="PANTHER" id="PTHR19353:SF19">
    <property type="entry name" value="DELTA(5) FATTY ACID DESATURASE C-RELATED"/>
    <property type="match status" value="1"/>
</dbReference>
<dbReference type="GO" id="GO:0016020">
    <property type="term" value="C:membrane"/>
    <property type="evidence" value="ECO:0007669"/>
    <property type="project" value="TreeGrafter"/>
</dbReference>
<accession>A0A315Z6Z7</accession>
<organism evidence="3 4">
    <name type="scientific">Sediminitomix flava</name>
    <dbReference type="NCBI Taxonomy" id="379075"/>
    <lineage>
        <taxon>Bacteria</taxon>
        <taxon>Pseudomonadati</taxon>
        <taxon>Bacteroidota</taxon>
        <taxon>Cytophagia</taxon>
        <taxon>Cytophagales</taxon>
        <taxon>Flammeovirgaceae</taxon>
        <taxon>Sediminitomix</taxon>
    </lineage>
</organism>
<evidence type="ECO:0000256" key="1">
    <source>
        <dbReference type="SAM" id="Phobius"/>
    </source>
</evidence>
<dbReference type="EMBL" id="QGDO01000007">
    <property type="protein sequence ID" value="PWJ38535.1"/>
    <property type="molecule type" value="Genomic_DNA"/>
</dbReference>
<evidence type="ECO:0000313" key="4">
    <source>
        <dbReference type="Proteomes" id="UP000245535"/>
    </source>
</evidence>
<keyword evidence="4" id="KW-1185">Reference proteome</keyword>
<dbReference type="InterPro" id="IPR012171">
    <property type="entry name" value="Fatty_acid_desaturase"/>
</dbReference>
<reference evidence="3 4" key="1">
    <citation type="submission" date="2018-03" db="EMBL/GenBank/DDBJ databases">
        <title>Genomic Encyclopedia of Archaeal and Bacterial Type Strains, Phase II (KMG-II): from individual species to whole genera.</title>
        <authorList>
            <person name="Goeker M."/>
        </authorList>
    </citation>
    <scope>NUCLEOTIDE SEQUENCE [LARGE SCALE GENOMIC DNA]</scope>
    <source>
        <strain evidence="3 4">DSM 28229</strain>
    </source>
</reference>
<dbReference type="PANTHER" id="PTHR19353">
    <property type="entry name" value="FATTY ACID DESATURASE 2"/>
    <property type="match status" value="1"/>
</dbReference>
<sequence>MYPTRIKFNRADRPEFVAELKRRVNNYFKENNITKYGNNQMKIKTVFMISLYMSPLVLMLSGVITNVWVMLGMWALMGFGMSGVGLSIMHDANHGSYSNNRKTNDFVSKVLYLVGGYPLNWRIQHNLLHHTYTNIHDHDEDLGQGFIRMSPNQKRKWVHRFQFIYAPLSYTLMTIYWSTSKDFQQVLRYHKKDLLKTQNITLTRALIEIAVSKVVYVLLFVALPIVLLPFAWWQVMLGYILMHAICGLFLALIFQCAHVVEEALFFKVDDENEGSMENNFAIHQMKTTTNFANNSTFFSWFIGGLNYQIEHHLFPNICHIHYKQISKIVKATAEEYDIPYHEKRTFVGALKSHFSILFNLGNGRYDKKHEAPKLQKVAS</sequence>
<dbReference type="OrthoDB" id="104711at2"/>
<protein>
    <submittedName>
        <fullName evidence="3">Linoleoyl-CoA desaturase</fullName>
    </submittedName>
</protein>
<keyword evidence="1" id="KW-0472">Membrane</keyword>
<feature type="transmembrane region" description="Helical" evidence="1">
    <location>
        <begin position="239"/>
        <end position="260"/>
    </location>
</feature>
<dbReference type="Pfam" id="PF00487">
    <property type="entry name" value="FA_desaturase"/>
    <property type="match status" value="1"/>
</dbReference>
<dbReference type="PIRSF" id="PIRSF015921">
    <property type="entry name" value="FA_sphinglp_des"/>
    <property type="match status" value="1"/>
</dbReference>
<feature type="transmembrane region" description="Helical" evidence="1">
    <location>
        <begin position="45"/>
        <end position="65"/>
    </location>
</feature>
<dbReference type="Proteomes" id="UP000245535">
    <property type="component" value="Unassembled WGS sequence"/>
</dbReference>
<evidence type="ECO:0000313" key="3">
    <source>
        <dbReference type="EMBL" id="PWJ38535.1"/>
    </source>
</evidence>
<gene>
    <name evidence="3" type="ORF">BC781_107125</name>
</gene>
<evidence type="ECO:0000259" key="2">
    <source>
        <dbReference type="Pfam" id="PF00487"/>
    </source>
</evidence>
<dbReference type="RefSeq" id="WP_109621693.1">
    <property type="nucleotide sequence ID" value="NZ_QGDO01000007.1"/>
</dbReference>
<dbReference type="InterPro" id="IPR005804">
    <property type="entry name" value="FA_desaturase_dom"/>
</dbReference>